<gene>
    <name evidence="1" type="ORF">PBRASI_LOCUS4601</name>
</gene>
<dbReference type="OrthoDB" id="10330661at2759"/>
<protein>
    <submittedName>
        <fullName evidence="1">4990_t:CDS:1</fullName>
    </submittedName>
</protein>
<keyword evidence="2" id="KW-1185">Reference proteome</keyword>
<proteinExistence type="predicted"/>
<organism evidence="1 2">
    <name type="scientific">Paraglomus brasilianum</name>
    <dbReference type="NCBI Taxonomy" id="144538"/>
    <lineage>
        <taxon>Eukaryota</taxon>
        <taxon>Fungi</taxon>
        <taxon>Fungi incertae sedis</taxon>
        <taxon>Mucoromycota</taxon>
        <taxon>Glomeromycotina</taxon>
        <taxon>Glomeromycetes</taxon>
        <taxon>Paraglomerales</taxon>
        <taxon>Paraglomeraceae</taxon>
        <taxon>Paraglomus</taxon>
    </lineage>
</organism>
<evidence type="ECO:0000313" key="1">
    <source>
        <dbReference type="EMBL" id="CAG8541293.1"/>
    </source>
</evidence>
<dbReference type="InterPro" id="IPR032675">
    <property type="entry name" value="LRR_dom_sf"/>
</dbReference>
<dbReference type="EMBL" id="CAJVPI010000487">
    <property type="protein sequence ID" value="CAG8541293.1"/>
    <property type="molecule type" value="Genomic_DNA"/>
</dbReference>
<dbReference type="Proteomes" id="UP000789739">
    <property type="component" value="Unassembled WGS sequence"/>
</dbReference>
<reference evidence="1" key="1">
    <citation type="submission" date="2021-06" db="EMBL/GenBank/DDBJ databases">
        <authorList>
            <person name="Kallberg Y."/>
            <person name="Tangrot J."/>
            <person name="Rosling A."/>
        </authorList>
    </citation>
    <scope>NUCLEOTIDE SEQUENCE</scope>
    <source>
        <strain evidence="1">BR232B</strain>
    </source>
</reference>
<comment type="caution">
    <text evidence="1">The sequence shown here is derived from an EMBL/GenBank/DDBJ whole genome shotgun (WGS) entry which is preliminary data.</text>
</comment>
<dbReference type="Gene3D" id="3.80.10.10">
    <property type="entry name" value="Ribonuclease Inhibitor"/>
    <property type="match status" value="1"/>
</dbReference>
<evidence type="ECO:0000313" key="2">
    <source>
        <dbReference type="Proteomes" id="UP000789739"/>
    </source>
</evidence>
<dbReference type="SUPFAM" id="SSF52047">
    <property type="entry name" value="RNI-like"/>
    <property type="match status" value="1"/>
</dbReference>
<dbReference type="AlphaFoldDB" id="A0A9N9FLA9"/>
<name>A0A9N9FLA9_9GLOM</name>
<accession>A0A9N9FLA9</accession>
<sequence>MSSVKSIESLPDELFESIVDYAAACDRFSCEYHIQGPRKRQLMQIALSCKKLCRAALKILWKNKFDGDFNTASLVLLLRCLRREVKQSLSIYELLPGNPSMPYGTFINSISLEKLFRYVDQWLQEQVSQGLLASNRPERRREVARELLRLFKSSNEPLEKLRWVGFHENEVWVTNYQVILEPEFSQWIRNIHILDIQGTFDFTDLVDKLVDMCTNISNLTFSFYCFGTTPFVKNITAALKLIRAQNALRVLSWGGIQGMQRNHEDPDDIYGNDPTALLATLDGQKSTLRELRLAHMDFENIDLLTDLAICQNLQILTFEYCSNIRARAIEPMMNEAYASLEKVEINYCVNFQAMEDFARARRVLRNNRDRSDDNPDMWN</sequence>